<organism evidence="3 4">
    <name type="scientific">Paracoccus cavernae</name>
    <dbReference type="NCBI Taxonomy" id="1571207"/>
    <lineage>
        <taxon>Bacteria</taxon>
        <taxon>Pseudomonadati</taxon>
        <taxon>Pseudomonadota</taxon>
        <taxon>Alphaproteobacteria</taxon>
        <taxon>Rhodobacterales</taxon>
        <taxon>Paracoccaceae</taxon>
        <taxon>Paracoccus</taxon>
    </lineage>
</organism>
<gene>
    <name evidence="3" type="ORF">QWZ10_18650</name>
</gene>
<accession>A0ABT8DD77</accession>
<evidence type="ECO:0000313" key="4">
    <source>
        <dbReference type="Proteomes" id="UP001243846"/>
    </source>
</evidence>
<name>A0ABT8DD77_9RHOB</name>
<feature type="domain" description="Glycosyl transferase family 1" evidence="2">
    <location>
        <begin position="88"/>
        <end position="227"/>
    </location>
</feature>
<sequence>MVLIHDMIPLDHPEYTRAGQDVKFRDRFMIAAQGADLILTISQASAERIALWRKRLVVHRSAPIVVTPIGTRLAAPDARDLPASLDLSRPFFICLGTIEPRKNHALLLDAWARMAADHPDQPLPQLFIIGRRGWENHETFARLDRLPAGGPIVELNGLDDGAVAALMMRCHGLLMPSLAEGFGMPLAEAALRGIPVLATPLPSSKELLGDWARYLESDRPQLWADEIFAISAKPLQRVPALSVPDWPMHFRSVTGALPHLSE</sequence>
<keyword evidence="1" id="KW-0808">Transferase</keyword>
<reference evidence="4" key="1">
    <citation type="journal article" date="2019" name="Int. J. Syst. Evol. Microbiol.">
        <title>The Global Catalogue of Microorganisms (GCM) 10K type strain sequencing project: providing services to taxonomists for standard genome sequencing and annotation.</title>
        <authorList>
            <consortium name="The Broad Institute Genomics Platform"/>
            <consortium name="The Broad Institute Genome Sequencing Center for Infectious Disease"/>
            <person name="Wu L."/>
            <person name="Ma J."/>
        </authorList>
    </citation>
    <scope>NUCLEOTIDE SEQUENCE [LARGE SCALE GENOMIC DNA]</scope>
    <source>
        <strain evidence="4">CECT 8482</strain>
    </source>
</reference>
<dbReference type="SUPFAM" id="SSF53756">
    <property type="entry name" value="UDP-Glycosyltransferase/glycogen phosphorylase"/>
    <property type="match status" value="1"/>
</dbReference>
<comment type="caution">
    <text evidence="3">The sequence shown here is derived from an EMBL/GenBank/DDBJ whole genome shotgun (WGS) entry which is preliminary data.</text>
</comment>
<evidence type="ECO:0000256" key="1">
    <source>
        <dbReference type="ARBA" id="ARBA00022679"/>
    </source>
</evidence>
<dbReference type="PANTHER" id="PTHR46401">
    <property type="entry name" value="GLYCOSYLTRANSFERASE WBBK-RELATED"/>
    <property type="match status" value="1"/>
</dbReference>
<dbReference type="Proteomes" id="UP001243846">
    <property type="component" value="Unassembled WGS sequence"/>
</dbReference>
<dbReference type="PANTHER" id="PTHR46401:SF2">
    <property type="entry name" value="GLYCOSYLTRANSFERASE WBBK-RELATED"/>
    <property type="match status" value="1"/>
</dbReference>
<proteinExistence type="predicted"/>
<keyword evidence="4" id="KW-1185">Reference proteome</keyword>
<protein>
    <submittedName>
        <fullName evidence="3">Glycosyltransferase family 1 protein</fullName>
    </submittedName>
</protein>
<dbReference type="CDD" id="cd03809">
    <property type="entry name" value="GT4_MtfB-like"/>
    <property type="match status" value="1"/>
</dbReference>
<evidence type="ECO:0000259" key="2">
    <source>
        <dbReference type="Pfam" id="PF00534"/>
    </source>
</evidence>
<dbReference type="EMBL" id="JAUFRC010000001">
    <property type="protein sequence ID" value="MDN3713244.1"/>
    <property type="molecule type" value="Genomic_DNA"/>
</dbReference>
<dbReference type="InterPro" id="IPR001296">
    <property type="entry name" value="Glyco_trans_1"/>
</dbReference>
<evidence type="ECO:0000313" key="3">
    <source>
        <dbReference type="EMBL" id="MDN3713244.1"/>
    </source>
</evidence>
<dbReference type="Gene3D" id="3.40.50.2000">
    <property type="entry name" value="Glycogen Phosphorylase B"/>
    <property type="match status" value="1"/>
</dbReference>
<dbReference type="Pfam" id="PF00534">
    <property type="entry name" value="Glycos_transf_1"/>
    <property type="match status" value="1"/>
</dbReference>